<accession>A0ABQ0JXZ3</accession>
<proteinExistence type="predicted"/>
<keyword evidence="2" id="KW-1185">Reference proteome</keyword>
<comment type="caution">
    <text evidence="1">The sequence shown here is derived from an EMBL/GenBank/DDBJ whole genome shotgun (WGS) entry which is preliminary data.</text>
</comment>
<name>A0ABQ0JXZ3_9BACT</name>
<organism evidence="1 2">
    <name type="scientific">Candidatus Brocadia sinica JPN1</name>
    <dbReference type="NCBI Taxonomy" id="1197129"/>
    <lineage>
        <taxon>Bacteria</taxon>
        <taxon>Pseudomonadati</taxon>
        <taxon>Planctomycetota</taxon>
        <taxon>Candidatus Brocadiia</taxon>
        <taxon>Candidatus Brocadiales</taxon>
        <taxon>Candidatus Brocadiaceae</taxon>
        <taxon>Candidatus Brocadia</taxon>
    </lineage>
</organism>
<dbReference type="Proteomes" id="UP000032309">
    <property type="component" value="Unassembled WGS sequence"/>
</dbReference>
<evidence type="ECO:0000313" key="2">
    <source>
        <dbReference type="Proteomes" id="UP000032309"/>
    </source>
</evidence>
<evidence type="ECO:0000313" key="1">
    <source>
        <dbReference type="EMBL" id="GAN33581.1"/>
    </source>
</evidence>
<dbReference type="RefSeq" id="WP_052563632.1">
    <property type="nucleotide sequence ID" value="NZ_BAFN01000001.1"/>
</dbReference>
<sequence length="159" mass="18799">MERQVDEEKVLARLWQDPFQAVESYRKDAKVSHQDFTIRNINDPCSKIFIPQKDIKKVLIMPVMITDGHYTEDAEERQRTRYAVLSALHVAGYQPRNETHIGAFKAEINGEERLVPYEWYRQDTLILQALRNEFPNTIFFTTDLDARLWHTQNYLLQGT</sequence>
<reference evidence="2" key="1">
    <citation type="journal article" date="2015" name="Genome Announc.">
        <title>Draft Genome Sequence of an Anaerobic Ammonium-Oxidizing Bacterium, "Candidatus Brocadia sinica".</title>
        <authorList>
            <person name="Oshiki M."/>
            <person name="Shinyako-Hata K."/>
            <person name="Satoh H."/>
            <person name="Okabe S."/>
        </authorList>
    </citation>
    <scope>NUCLEOTIDE SEQUENCE [LARGE SCALE GENOMIC DNA]</scope>
    <source>
        <strain evidence="2">JPN1</strain>
    </source>
</reference>
<dbReference type="EMBL" id="BAFN01000001">
    <property type="protein sequence ID" value="GAN33581.1"/>
    <property type="molecule type" value="Genomic_DNA"/>
</dbReference>
<gene>
    <name evidence="1" type="ORF">BROSI_A2107</name>
</gene>
<protein>
    <submittedName>
        <fullName evidence="1">Uncharacterized protein</fullName>
    </submittedName>
</protein>